<dbReference type="Proteomes" id="UP000198707">
    <property type="component" value="Unassembled WGS sequence"/>
</dbReference>
<evidence type="ECO:0000313" key="3">
    <source>
        <dbReference type="Proteomes" id="UP000198707"/>
    </source>
</evidence>
<dbReference type="Gene3D" id="1.10.540.10">
    <property type="entry name" value="Acyl-CoA dehydrogenase/oxidase, N-terminal domain"/>
    <property type="match status" value="1"/>
</dbReference>
<dbReference type="GO" id="GO:0016627">
    <property type="term" value="F:oxidoreductase activity, acting on the CH-CH group of donors"/>
    <property type="evidence" value="ECO:0007669"/>
    <property type="project" value="InterPro"/>
</dbReference>
<protein>
    <submittedName>
        <fullName evidence="2">Uncharacterized protein</fullName>
    </submittedName>
</protein>
<name>A0A1H7DM00_9ACTN</name>
<sequence>MGMGEEEGVLLSERGSTRAMATARRLAPRLAARAAAHDRDGSFPADDSLGIAAVGGDPDRDGSTPRW</sequence>
<reference evidence="3" key="1">
    <citation type="submission" date="2016-10" db="EMBL/GenBank/DDBJ databases">
        <authorList>
            <person name="Varghese N."/>
            <person name="Submissions S."/>
        </authorList>
    </citation>
    <scope>NUCLEOTIDE SEQUENCE [LARGE SCALE GENOMIC DNA]</scope>
    <source>
        <strain evidence="3">CGMCC 4.7038</strain>
    </source>
</reference>
<dbReference type="EMBL" id="FNYV01000014">
    <property type="protein sequence ID" value="SEK01897.1"/>
    <property type="molecule type" value="Genomic_DNA"/>
</dbReference>
<evidence type="ECO:0000256" key="1">
    <source>
        <dbReference type="SAM" id="MobiDB-lite"/>
    </source>
</evidence>
<dbReference type="STRING" id="1144548.SAMN05443287_114131"/>
<proteinExistence type="predicted"/>
<dbReference type="GO" id="GO:0050660">
    <property type="term" value="F:flavin adenine dinucleotide binding"/>
    <property type="evidence" value="ECO:0007669"/>
    <property type="project" value="InterPro"/>
</dbReference>
<evidence type="ECO:0000313" key="2">
    <source>
        <dbReference type="EMBL" id="SEK01897.1"/>
    </source>
</evidence>
<dbReference type="AlphaFoldDB" id="A0A1H7DM00"/>
<feature type="compositionally biased region" description="Basic and acidic residues" evidence="1">
    <location>
        <begin position="57"/>
        <end position="67"/>
    </location>
</feature>
<dbReference type="InterPro" id="IPR037069">
    <property type="entry name" value="AcylCoA_DH/ox_N_sf"/>
</dbReference>
<organism evidence="2 3">
    <name type="scientific">Micromonospora phaseoli</name>
    <dbReference type="NCBI Taxonomy" id="1144548"/>
    <lineage>
        <taxon>Bacteria</taxon>
        <taxon>Bacillati</taxon>
        <taxon>Actinomycetota</taxon>
        <taxon>Actinomycetes</taxon>
        <taxon>Micromonosporales</taxon>
        <taxon>Micromonosporaceae</taxon>
        <taxon>Micromonospora</taxon>
    </lineage>
</organism>
<accession>A0A1H7DM00</accession>
<gene>
    <name evidence="2" type="ORF">SAMN05443287_114131</name>
</gene>
<keyword evidence="3" id="KW-1185">Reference proteome</keyword>
<feature type="region of interest" description="Disordered" evidence="1">
    <location>
        <begin position="36"/>
        <end position="67"/>
    </location>
</feature>